<dbReference type="OrthoDB" id="676939at2759"/>
<dbReference type="AlphaFoldDB" id="A0A371GIF0"/>
<dbReference type="SUPFAM" id="SSF49503">
    <property type="entry name" value="Cupredoxins"/>
    <property type="match status" value="1"/>
</dbReference>
<dbReference type="GO" id="GO:0009055">
    <property type="term" value="F:electron transfer activity"/>
    <property type="evidence" value="ECO:0007669"/>
    <property type="project" value="InterPro"/>
</dbReference>
<dbReference type="Proteomes" id="UP000257109">
    <property type="component" value="Unassembled WGS sequence"/>
</dbReference>
<dbReference type="InterPro" id="IPR008972">
    <property type="entry name" value="Cupredoxin"/>
</dbReference>
<dbReference type="STRING" id="157652.A0A371GIF0"/>
<keyword evidence="3" id="KW-1185">Reference proteome</keyword>
<comment type="caution">
    <text evidence="2">The sequence shown here is derived from an EMBL/GenBank/DDBJ whole genome shotgun (WGS) entry which is preliminary data.</text>
</comment>
<dbReference type="PROSITE" id="PS51485">
    <property type="entry name" value="PHYTOCYANIN"/>
    <property type="match status" value="1"/>
</dbReference>
<evidence type="ECO:0000313" key="3">
    <source>
        <dbReference type="Proteomes" id="UP000257109"/>
    </source>
</evidence>
<name>A0A371GIF0_MUCPR</name>
<proteinExistence type="predicted"/>
<protein>
    <submittedName>
        <fullName evidence="2">Lamin-like protein</fullName>
    </submittedName>
</protein>
<sequence length="110" mass="12062">MFDKRYFNVLEVNKTSYERCIDKEFITNVTRGGRDVVQLTEARSYYYLSGGGYCFGGMKVGVHVEEYQDSDAPAAAPAPSQIASASLLPSLRTCVWIIGANVPKNKSKGG</sequence>
<dbReference type="InterPro" id="IPR003245">
    <property type="entry name" value="Phytocyanin_dom"/>
</dbReference>
<feature type="non-terminal residue" evidence="2">
    <location>
        <position position="1"/>
    </location>
</feature>
<dbReference type="PANTHER" id="PTHR33021:SF385">
    <property type="entry name" value="PHYTOCYANIN DOMAIN-CONTAINING PROTEIN"/>
    <property type="match status" value="1"/>
</dbReference>
<dbReference type="Pfam" id="PF02298">
    <property type="entry name" value="Cu_bind_like"/>
    <property type="match status" value="1"/>
</dbReference>
<accession>A0A371GIF0</accession>
<gene>
    <name evidence="2" type="ORF">CR513_27860</name>
</gene>
<dbReference type="InterPro" id="IPR039391">
    <property type="entry name" value="Phytocyanin-like"/>
</dbReference>
<organism evidence="2 3">
    <name type="scientific">Mucuna pruriens</name>
    <name type="common">Velvet bean</name>
    <name type="synonym">Dolichos pruriens</name>
    <dbReference type="NCBI Taxonomy" id="157652"/>
    <lineage>
        <taxon>Eukaryota</taxon>
        <taxon>Viridiplantae</taxon>
        <taxon>Streptophyta</taxon>
        <taxon>Embryophyta</taxon>
        <taxon>Tracheophyta</taxon>
        <taxon>Spermatophyta</taxon>
        <taxon>Magnoliopsida</taxon>
        <taxon>eudicotyledons</taxon>
        <taxon>Gunneridae</taxon>
        <taxon>Pentapetalae</taxon>
        <taxon>rosids</taxon>
        <taxon>fabids</taxon>
        <taxon>Fabales</taxon>
        <taxon>Fabaceae</taxon>
        <taxon>Papilionoideae</taxon>
        <taxon>50 kb inversion clade</taxon>
        <taxon>NPAAA clade</taxon>
        <taxon>indigoferoid/millettioid clade</taxon>
        <taxon>Phaseoleae</taxon>
        <taxon>Mucuna</taxon>
    </lineage>
</organism>
<evidence type="ECO:0000259" key="1">
    <source>
        <dbReference type="PROSITE" id="PS51485"/>
    </source>
</evidence>
<reference evidence="2" key="1">
    <citation type="submission" date="2018-05" db="EMBL/GenBank/DDBJ databases">
        <title>Draft genome of Mucuna pruriens seed.</title>
        <authorList>
            <person name="Nnadi N.E."/>
            <person name="Vos R."/>
            <person name="Hasami M.H."/>
            <person name="Devisetty U.K."/>
            <person name="Aguiy J.C."/>
        </authorList>
    </citation>
    <scope>NUCLEOTIDE SEQUENCE [LARGE SCALE GENOMIC DNA]</scope>
    <source>
        <tissue evidence="2">Seed</tissue>
    </source>
</reference>
<dbReference type="PANTHER" id="PTHR33021">
    <property type="entry name" value="BLUE COPPER PROTEIN"/>
    <property type="match status" value="1"/>
</dbReference>
<evidence type="ECO:0000313" key="2">
    <source>
        <dbReference type="EMBL" id="RDX90290.1"/>
    </source>
</evidence>
<feature type="domain" description="Phytocyanin" evidence="1">
    <location>
        <begin position="1"/>
        <end position="66"/>
    </location>
</feature>
<dbReference type="GO" id="GO:0005886">
    <property type="term" value="C:plasma membrane"/>
    <property type="evidence" value="ECO:0007669"/>
    <property type="project" value="TreeGrafter"/>
</dbReference>
<dbReference type="Gene3D" id="2.60.40.420">
    <property type="entry name" value="Cupredoxins - blue copper proteins"/>
    <property type="match status" value="1"/>
</dbReference>
<dbReference type="EMBL" id="QJKJ01005438">
    <property type="protein sequence ID" value="RDX90290.1"/>
    <property type="molecule type" value="Genomic_DNA"/>
</dbReference>